<organism evidence="1 2">
    <name type="scientific">Rangifer tarandus platyrhynchus</name>
    <name type="common">Svalbard reindeer</name>
    <dbReference type="NCBI Taxonomy" id="3082113"/>
    <lineage>
        <taxon>Eukaryota</taxon>
        <taxon>Metazoa</taxon>
        <taxon>Chordata</taxon>
        <taxon>Craniata</taxon>
        <taxon>Vertebrata</taxon>
        <taxon>Euteleostomi</taxon>
        <taxon>Mammalia</taxon>
        <taxon>Eutheria</taxon>
        <taxon>Laurasiatheria</taxon>
        <taxon>Artiodactyla</taxon>
        <taxon>Ruminantia</taxon>
        <taxon>Pecora</taxon>
        <taxon>Cervidae</taxon>
        <taxon>Odocoileinae</taxon>
        <taxon>Rangifer</taxon>
    </lineage>
</organism>
<dbReference type="Proteomes" id="UP001162501">
    <property type="component" value="Chromosome 25"/>
</dbReference>
<accession>A0AC59Z8Q1</accession>
<evidence type="ECO:0000313" key="2">
    <source>
        <dbReference type="Proteomes" id="UP001162501"/>
    </source>
</evidence>
<name>A0AC59Z8Q1_RANTA</name>
<proteinExistence type="predicted"/>
<reference evidence="1" key="1">
    <citation type="submission" date="2023-05" db="EMBL/GenBank/DDBJ databases">
        <authorList>
            <consortium name="ELIXIR-Norway"/>
        </authorList>
    </citation>
    <scope>NUCLEOTIDE SEQUENCE</scope>
</reference>
<reference evidence="1" key="2">
    <citation type="submission" date="2025-03" db="EMBL/GenBank/DDBJ databases">
        <authorList>
            <consortium name="ELIXIR-Norway"/>
            <consortium name="Elixir Norway"/>
        </authorList>
    </citation>
    <scope>NUCLEOTIDE SEQUENCE</scope>
</reference>
<gene>
    <name evidence="1" type="ORF">MRATA1EN22A_LOCUS15293</name>
</gene>
<feature type="non-terminal residue" evidence="1">
    <location>
        <position position="1"/>
    </location>
</feature>
<dbReference type="EMBL" id="OX596109">
    <property type="protein sequence ID" value="CAN0304788.1"/>
    <property type="molecule type" value="Genomic_DNA"/>
</dbReference>
<feature type="non-terminal residue" evidence="1">
    <location>
        <position position="87"/>
    </location>
</feature>
<evidence type="ECO:0000313" key="1">
    <source>
        <dbReference type="EMBL" id="CAN0304788.1"/>
    </source>
</evidence>
<protein>
    <submittedName>
        <fullName evidence="1">Uncharacterized protein</fullName>
    </submittedName>
</protein>
<sequence length="87" mass="9591">MLTDWQGDQQASIPHHTVKILTLHPQTPNVKQISPPRAGGIEEDFWEHPSSCSVAQGWVGHLGLAGGTPAFQRSGRSQQERAARQRK</sequence>